<dbReference type="SUPFAM" id="SSF52540">
    <property type="entry name" value="P-loop containing nucleoside triphosphate hydrolases"/>
    <property type="match status" value="1"/>
</dbReference>
<evidence type="ECO:0000313" key="10">
    <source>
        <dbReference type="EMBL" id="AMJ40618.1"/>
    </source>
</evidence>
<dbReference type="OrthoDB" id="9804199at2"/>
<evidence type="ECO:0000256" key="3">
    <source>
        <dbReference type="ARBA" id="ARBA00022475"/>
    </source>
</evidence>
<dbReference type="CDD" id="cd03258">
    <property type="entry name" value="ABC_MetN_methionine_transporter"/>
    <property type="match status" value="1"/>
</dbReference>
<evidence type="ECO:0000256" key="7">
    <source>
        <dbReference type="ARBA" id="ARBA00022970"/>
    </source>
</evidence>
<reference evidence="11" key="4">
    <citation type="submission" date="2016-11" db="EMBL/GenBank/DDBJ databases">
        <authorList>
            <person name="Varghese N."/>
            <person name="Submissions S."/>
        </authorList>
    </citation>
    <scope>NUCLEOTIDE SEQUENCE</scope>
    <source>
        <strain evidence="11">DSM 1682</strain>
    </source>
</reference>
<dbReference type="Gene3D" id="3.30.70.260">
    <property type="match status" value="1"/>
</dbReference>
<dbReference type="InterPro" id="IPR003439">
    <property type="entry name" value="ABC_transporter-like_ATP-bd"/>
</dbReference>
<dbReference type="PANTHER" id="PTHR43166:SF30">
    <property type="entry name" value="METHIONINE IMPORT ATP-BINDING PROTEIN METN"/>
    <property type="match status" value="1"/>
</dbReference>
<proteinExistence type="inferred from homology"/>
<comment type="similarity">
    <text evidence="1">Belongs to the ABC transporter superfamily.</text>
</comment>
<dbReference type="InterPro" id="IPR041701">
    <property type="entry name" value="MetN_ABC"/>
</dbReference>
<keyword evidence="2" id="KW-0813">Transport</keyword>
<keyword evidence="6" id="KW-1278">Translocase</keyword>
<dbReference type="GO" id="GO:0005524">
    <property type="term" value="F:ATP binding"/>
    <property type="evidence" value="ECO:0007669"/>
    <property type="project" value="UniProtKB-KW"/>
</dbReference>
<dbReference type="Pfam" id="PF09383">
    <property type="entry name" value="NIL"/>
    <property type="match status" value="1"/>
</dbReference>
<dbReference type="Pfam" id="PF00005">
    <property type="entry name" value="ABC_tran"/>
    <property type="match status" value="1"/>
</dbReference>
<dbReference type="InterPro" id="IPR017871">
    <property type="entry name" value="ABC_transporter-like_CS"/>
</dbReference>
<dbReference type="EC" id="3.6.3.-" evidence="10"/>
<keyword evidence="12" id="KW-1185">Reference proteome</keyword>
<dbReference type="FunFam" id="3.40.50.300:FF:000056">
    <property type="entry name" value="Cell division ATP-binding protein FtsE"/>
    <property type="match status" value="1"/>
</dbReference>
<dbReference type="InterPro" id="IPR045865">
    <property type="entry name" value="ACT-like_dom_sf"/>
</dbReference>
<protein>
    <submittedName>
        <fullName evidence="11">D-methionine transport system ATP-binding protein</fullName>
    </submittedName>
    <submittedName>
        <fullName evidence="10">Methionine import ATP-binding protein MetN</fullName>
        <ecNumber evidence="10">3.6.3.-</ecNumber>
    </submittedName>
</protein>
<evidence type="ECO:0000256" key="4">
    <source>
        <dbReference type="ARBA" id="ARBA00022741"/>
    </source>
</evidence>
<dbReference type="Proteomes" id="UP000184204">
    <property type="component" value="Unassembled WGS sequence"/>
</dbReference>
<dbReference type="SUPFAM" id="SSF55021">
    <property type="entry name" value="ACT-like"/>
    <property type="match status" value="1"/>
</dbReference>
<dbReference type="PANTHER" id="PTHR43166">
    <property type="entry name" value="AMINO ACID IMPORT ATP-BINDING PROTEIN"/>
    <property type="match status" value="1"/>
</dbReference>
<keyword evidence="8" id="KW-0472">Membrane</keyword>
<dbReference type="PROSITE" id="PS00211">
    <property type="entry name" value="ABC_TRANSPORTER_1"/>
    <property type="match status" value="1"/>
</dbReference>
<dbReference type="Proteomes" id="UP000068026">
    <property type="component" value="Chromosome"/>
</dbReference>
<reference evidence="12" key="2">
    <citation type="submission" date="2016-01" db="EMBL/GenBank/DDBJ databases">
        <authorList>
            <person name="Poehlein A."/>
            <person name="Schlien K."/>
            <person name="Gottschalk G."/>
            <person name="Buckel W."/>
            <person name="Daniel R."/>
        </authorList>
    </citation>
    <scope>NUCLEOTIDE SEQUENCE [LARGE SCALE GENOMIC DNA]</scope>
    <source>
        <strain evidence="12">X2</strain>
    </source>
</reference>
<keyword evidence="5 11" id="KW-0067">ATP-binding</keyword>
<evidence type="ECO:0000313" key="13">
    <source>
        <dbReference type="Proteomes" id="UP000184204"/>
    </source>
</evidence>
<feature type="domain" description="ABC transporter" evidence="9">
    <location>
        <begin position="2"/>
        <end position="241"/>
    </location>
</feature>
<keyword evidence="3" id="KW-1003">Cell membrane</keyword>
<dbReference type="GO" id="GO:0006865">
    <property type="term" value="P:amino acid transport"/>
    <property type="evidence" value="ECO:0007669"/>
    <property type="project" value="UniProtKB-KW"/>
</dbReference>
<dbReference type="SMART" id="SM00930">
    <property type="entry name" value="NIL"/>
    <property type="match status" value="1"/>
</dbReference>
<dbReference type="InterPro" id="IPR027417">
    <property type="entry name" value="P-loop_NTPase"/>
</dbReference>
<evidence type="ECO:0000259" key="9">
    <source>
        <dbReference type="PROSITE" id="PS50893"/>
    </source>
</evidence>
<reference evidence="10 12" key="1">
    <citation type="journal article" date="2016" name="Genome Announc.">
        <title>Complete Genome Sequence of the Amino Acid-Fermenting Clostridium propionicum X2 (DSM 1682).</title>
        <authorList>
            <person name="Poehlein A."/>
            <person name="Schlien K."/>
            <person name="Chowdhury N.P."/>
            <person name="Gottschalk G."/>
            <person name="Buckel W."/>
            <person name="Daniel R."/>
        </authorList>
    </citation>
    <scope>NUCLEOTIDE SEQUENCE [LARGE SCALE GENOMIC DNA]</scope>
    <source>
        <strain evidence="10 12">X2</strain>
    </source>
</reference>
<dbReference type="EMBL" id="FQUA01000010">
    <property type="protein sequence ID" value="SHE91691.1"/>
    <property type="molecule type" value="Genomic_DNA"/>
</dbReference>
<evidence type="ECO:0000313" key="11">
    <source>
        <dbReference type="EMBL" id="SHE91691.1"/>
    </source>
</evidence>
<name>A0A0X1U6R0_ANAPI</name>
<sequence>MIQFKNVSVSFPQKNGELHAVNDVTLHIGKGKIYGLVGASGAGKSTLLRTINFLEQPTSGEVIVDGEVINHLRGESLRRYRQNIGIIFQHFNLAANKTVRKNVEFPLRAANVPKGEIKGRVDELLELVGLRDKSEEYPAKLSGGQKQRVGIARALANNANILLCDEATSALDPETTVSILKLLESINQKYGITIIMITHEIDVVKMICNEMAVMKDGSVVESGKVIDIISKPKNEFTKKLISNSENYELPSEIITQFGEKNIIKITYLGSEATEPILSNAIKTNNVDISILHGKIDYISHVPVGTLIVSVQGDKRDVENAIDYIRRKTLRVEVGANEF</sequence>
<dbReference type="RefSeq" id="WP_066048560.1">
    <property type="nucleotide sequence ID" value="NZ_CP014223.1"/>
</dbReference>
<evidence type="ECO:0000256" key="5">
    <source>
        <dbReference type="ARBA" id="ARBA00022840"/>
    </source>
</evidence>
<reference evidence="13" key="3">
    <citation type="submission" date="2016-11" db="EMBL/GenBank/DDBJ databases">
        <authorList>
            <person name="Jaros S."/>
            <person name="Januszkiewicz K."/>
            <person name="Wedrychowicz H."/>
        </authorList>
    </citation>
    <scope>NUCLEOTIDE SEQUENCE [LARGE SCALE GENOMIC DNA]</scope>
    <source>
        <strain evidence="13">DSM 1682</strain>
    </source>
</reference>
<dbReference type="Gene3D" id="3.40.50.300">
    <property type="entry name" value="P-loop containing nucleotide triphosphate hydrolases"/>
    <property type="match status" value="1"/>
</dbReference>
<dbReference type="GO" id="GO:0016887">
    <property type="term" value="F:ATP hydrolysis activity"/>
    <property type="evidence" value="ECO:0007669"/>
    <property type="project" value="InterPro"/>
</dbReference>
<keyword evidence="4" id="KW-0547">Nucleotide-binding</keyword>
<dbReference type="AlphaFoldDB" id="A0A0X1U6R0"/>
<dbReference type="PROSITE" id="PS50893">
    <property type="entry name" value="ABC_TRANSPORTER_2"/>
    <property type="match status" value="1"/>
</dbReference>
<dbReference type="InterPro" id="IPR050086">
    <property type="entry name" value="MetN_ABC_transporter-like"/>
</dbReference>
<dbReference type="InterPro" id="IPR003593">
    <property type="entry name" value="AAA+_ATPase"/>
</dbReference>
<keyword evidence="10" id="KW-0378">Hydrolase</keyword>
<dbReference type="SMART" id="SM00382">
    <property type="entry name" value="AAA"/>
    <property type="match status" value="1"/>
</dbReference>
<dbReference type="InterPro" id="IPR018449">
    <property type="entry name" value="NIL_domain"/>
</dbReference>
<evidence type="ECO:0000256" key="8">
    <source>
        <dbReference type="ARBA" id="ARBA00023136"/>
    </source>
</evidence>
<evidence type="ECO:0000256" key="6">
    <source>
        <dbReference type="ARBA" id="ARBA00022967"/>
    </source>
</evidence>
<organism evidence="11 13">
    <name type="scientific">Anaerotignum propionicum DSM 1682</name>
    <dbReference type="NCBI Taxonomy" id="991789"/>
    <lineage>
        <taxon>Bacteria</taxon>
        <taxon>Bacillati</taxon>
        <taxon>Bacillota</taxon>
        <taxon>Clostridia</taxon>
        <taxon>Lachnospirales</taxon>
        <taxon>Anaerotignaceae</taxon>
        <taxon>Anaerotignum</taxon>
    </lineage>
</organism>
<dbReference type="GO" id="GO:0005886">
    <property type="term" value="C:plasma membrane"/>
    <property type="evidence" value="ECO:0007669"/>
    <property type="project" value="UniProtKB-ARBA"/>
</dbReference>
<dbReference type="EMBL" id="CP014223">
    <property type="protein sequence ID" value="AMJ40618.1"/>
    <property type="molecule type" value="Genomic_DNA"/>
</dbReference>
<evidence type="ECO:0000256" key="2">
    <source>
        <dbReference type="ARBA" id="ARBA00022448"/>
    </source>
</evidence>
<accession>A0A0X1U6R0</accession>
<evidence type="ECO:0000256" key="1">
    <source>
        <dbReference type="ARBA" id="ARBA00005417"/>
    </source>
</evidence>
<evidence type="ECO:0000313" key="12">
    <source>
        <dbReference type="Proteomes" id="UP000068026"/>
    </source>
</evidence>
<keyword evidence="7" id="KW-0029">Amino-acid transport</keyword>
<gene>
    <name evidence="10" type="primary">metN_2</name>
    <name evidence="10" type="ORF">CPRO_10230</name>
    <name evidence="11" type="ORF">SAMN02745151_02206</name>
</gene>
<dbReference type="KEGG" id="cpro:CPRO_10230"/>